<accession>A0A1L3ZH19</accession>
<dbReference type="EMBL" id="CP018228">
    <property type="protein sequence ID" value="API54870.1"/>
    <property type="molecule type" value="Genomic_DNA"/>
</dbReference>
<evidence type="ECO:0000313" key="2">
    <source>
        <dbReference type="Proteomes" id="UP000183050"/>
    </source>
</evidence>
<dbReference type="AlphaFoldDB" id="A0A1L3ZH19"/>
<gene>
    <name evidence="1" type="ORF">BMW22_17105</name>
</gene>
<name>A0A1L3ZH19_RHILE</name>
<sequence>MFLGDVGHSTLTASCRSQIVETAAFAKQNHRGGKSIAGLLEKALAKKSAGENWQSVAAIKSAGLSP</sequence>
<protein>
    <submittedName>
        <fullName evidence="1">Uncharacterized protein</fullName>
    </submittedName>
</protein>
<evidence type="ECO:0000313" key="1">
    <source>
        <dbReference type="EMBL" id="API54870.1"/>
    </source>
</evidence>
<dbReference type="Proteomes" id="UP000183050">
    <property type="component" value="Chromosome"/>
</dbReference>
<reference evidence="1 2" key="1">
    <citation type="submission" date="2016-11" db="EMBL/GenBank/DDBJ databases">
        <title>Rhizobium leguminosarum bv. viciae strain Vaf12 isolated from Vavilovia formosa root nodules from Russia, Dagestan.</title>
        <authorList>
            <person name="Kimeklis A."/>
        </authorList>
    </citation>
    <scope>NUCLEOTIDE SEQUENCE [LARGE SCALE GENOMIC DNA]</scope>
    <source>
        <strain evidence="1 2">Vaf-108</strain>
    </source>
</reference>
<proteinExistence type="predicted"/>
<organism evidence="1 2">
    <name type="scientific">Rhizobium leguminosarum</name>
    <dbReference type="NCBI Taxonomy" id="384"/>
    <lineage>
        <taxon>Bacteria</taxon>
        <taxon>Pseudomonadati</taxon>
        <taxon>Pseudomonadota</taxon>
        <taxon>Alphaproteobacteria</taxon>
        <taxon>Hyphomicrobiales</taxon>
        <taxon>Rhizobiaceae</taxon>
        <taxon>Rhizobium/Agrobacterium group</taxon>
        <taxon>Rhizobium</taxon>
    </lineage>
</organism>